<evidence type="ECO:0000313" key="4">
    <source>
        <dbReference type="Proteomes" id="UP000054498"/>
    </source>
</evidence>
<dbReference type="RefSeq" id="XP_013903093.1">
    <property type="nucleotide sequence ID" value="XM_014047639.1"/>
</dbReference>
<dbReference type="SMART" id="SM00220">
    <property type="entry name" value="S_TKc"/>
    <property type="match status" value="1"/>
</dbReference>
<name>A0A0D2LBH4_9CHLO</name>
<evidence type="ECO:0000259" key="2">
    <source>
        <dbReference type="PROSITE" id="PS50011"/>
    </source>
</evidence>
<dbReference type="PROSITE" id="PS00108">
    <property type="entry name" value="PROTEIN_KINASE_ST"/>
    <property type="match status" value="1"/>
</dbReference>
<dbReference type="InterPro" id="IPR053235">
    <property type="entry name" value="Ser_Thr_kinase"/>
</dbReference>
<dbReference type="OrthoDB" id="10252171at2759"/>
<protein>
    <recommendedName>
        <fullName evidence="2">Protein kinase domain-containing protein</fullName>
    </recommendedName>
</protein>
<feature type="compositionally biased region" description="Gly residues" evidence="1">
    <location>
        <begin position="117"/>
        <end position="129"/>
    </location>
</feature>
<dbReference type="InterPro" id="IPR011009">
    <property type="entry name" value="Kinase-like_dom_sf"/>
</dbReference>
<sequence>MRAAQGTKLAIDAELLRAAHTQPQAPPPAGKRCEAPGAADAAGGGAPPAKRHSSHQREGQPRCAGQAPNLPCLPPMGAGPCWTSGAAFAAGAVPIAQAGAVHALGGGARGSSSSSATGGGSTQASGLGGEALPSGPQPSLPAVANSLHAARAGTGPAAPVPQPPASPRAAPPRSSAGCDAGDGSAGCPHVTPHAAAQQGVRAAPALAALLHQASARAPGPSAHTSPGVSRLLRPACADGLAAETTEQGRPATTATLHAVLSQQHAAPQDIESGADPQVAAAGAAPSTVAVAAALKAAALGAAAEAVSVSDDQHQQQQQQQPPLPQQQEQGQQPQQLQQQQQQEQQQLQQQQQQEALLAPGTQLYLAVEHLAGGIRPDPQGGLTLLVGKKLGSGSYGTVIEVTLQGEAGADGSASAGFAMGGWPHMGGAYGAAPGACDALQGGDAIGEGCGGAFPGGVNCGVGNGSVLGGLCRGLQDCSDVGSAGPVLDGGGKAIGGPFGGAGSSFGGTSFSSFTFGGFGWAAGPRRFALKVSHDPEGGHDLEVEYAAMTRSATSCPGATCGGPDQYFCMADHHVLRAEALGMVSVGGGQLRALLMEYARDGSLLDLIDTRRAEQQERVGRGEAPGDLFSDDEIRQVARQVAVALHQLHVHGRFIHRDVKPANILLKNNGSDGGPLFISLGDMGSAFDIIASAEGVAHSPAGTPAYGCTEGQQVLPTGRHLNMRYDTSRDSLALALTLLELLTGATVADTIKGAGQAPAASNIPANLVPDRLRAPHLPPLLDDDALPYKALLAARGQLGQDMRGLVASCLDKEGRMSASHMLYCQKRSQRIRTEPRGLFPLLEVTRSKVRRGFFD</sequence>
<feature type="region of interest" description="Disordered" evidence="1">
    <location>
        <begin position="18"/>
        <end position="70"/>
    </location>
</feature>
<dbReference type="KEGG" id="mng:MNEG_3887"/>
<dbReference type="GO" id="GO:0005524">
    <property type="term" value="F:ATP binding"/>
    <property type="evidence" value="ECO:0007669"/>
    <property type="project" value="InterPro"/>
</dbReference>
<evidence type="ECO:0000256" key="1">
    <source>
        <dbReference type="SAM" id="MobiDB-lite"/>
    </source>
</evidence>
<feature type="region of interest" description="Disordered" evidence="1">
    <location>
        <begin position="104"/>
        <end position="198"/>
    </location>
</feature>
<dbReference type="InterPro" id="IPR008271">
    <property type="entry name" value="Ser/Thr_kinase_AS"/>
</dbReference>
<feature type="domain" description="Protein kinase" evidence="2">
    <location>
        <begin position="384"/>
        <end position="830"/>
    </location>
</feature>
<dbReference type="InterPro" id="IPR000719">
    <property type="entry name" value="Prot_kinase_dom"/>
</dbReference>
<feature type="compositionally biased region" description="Low complexity" evidence="1">
    <location>
        <begin position="171"/>
        <end position="198"/>
    </location>
</feature>
<evidence type="ECO:0000313" key="3">
    <source>
        <dbReference type="EMBL" id="KIZ04074.1"/>
    </source>
</evidence>
<organism evidence="3 4">
    <name type="scientific">Monoraphidium neglectum</name>
    <dbReference type="NCBI Taxonomy" id="145388"/>
    <lineage>
        <taxon>Eukaryota</taxon>
        <taxon>Viridiplantae</taxon>
        <taxon>Chlorophyta</taxon>
        <taxon>core chlorophytes</taxon>
        <taxon>Chlorophyceae</taxon>
        <taxon>CS clade</taxon>
        <taxon>Sphaeropleales</taxon>
        <taxon>Selenastraceae</taxon>
        <taxon>Monoraphidium</taxon>
    </lineage>
</organism>
<dbReference type="Pfam" id="PF00069">
    <property type="entry name" value="Pkinase"/>
    <property type="match status" value="1"/>
</dbReference>
<keyword evidence="4" id="KW-1185">Reference proteome</keyword>
<dbReference type="SUPFAM" id="SSF56112">
    <property type="entry name" value="Protein kinase-like (PK-like)"/>
    <property type="match status" value="1"/>
</dbReference>
<dbReference type="GeneID" id="25736765"/>
<accession>A0A0D2LBH4</accession>
<dbReference type="GO" id="GO:0005737">
    <property type="term" value="C:cytoplasm"/>
    <property type="evidence" value="ECO:0007669"/>
    <property type="project" value="TreeGrafter"/>
</dbReference>
<dbReference type="EMBL" id="KK100730">
    <property type="protein sequence ID" value="KIZ04074.1"/>
    <property type="molecule type" value="Genomic_DNA"/>
</dbReference>
<dbReference type="GO" id="GO:0004674">
    <property type="term" value="F:protein serine/threonine kinase activity"/>
    <property type="evidence" value="ECO:0007669"/>
    <property type="project" value="TreeGrafter"/>
</dbReference>
<gene>
    <name evidence="3" type="ORF">MNEG_3887</name>
</gene>
<reference evidence="3 4" key="1">
    <citation type="journal article" date="2013" name="BMC Genomics">
        <title>Reconstruction of the lipid metabolism for the microalga Monoraphidium neglectum from its genome sequence reveals characteristics suitable for biofuel production.</title>
        <authorList>
            <person name="Bogen C."/>
            <person name="Al-Dilaimi A."/>
            <person name="Albersmeier A."/>
            <person name="Wichmann J."/>
            <person name="Grundmann M."/>
            <person name="Rupp O."/>
            <person name="Lauersen K.J."/>
            <person name="Blifernez-Klassen O."/>
            <person name="Kalinowski J."/>
            <person name="Goesmann A."/>
            <person name="Mussgnug J.H."/>
            <person name="Kruse O."/>
        </authorList>
    </citation>
    <scope>NUCLEOTIDE SEQUENCE [LARGE SCALE GENOMIC DNA]</scope>
    <source>
        <strain evidence="3 4">SAG 48.87</strain>
    </source>
</reference>
<dbReference type="PROSITE" id="PS50011">
    <property type="entry name" value="PROTEIN_KINASE_DOM"/>
    <property type="match status" value="1"/>
</dbReference>
<dbReference type="AlphaFoldDB" id="A0A0D2LBH4"/>
<dbReference type="PANTHER" id="PTHR24361">
    <property type="entry name" value="MITOGEN-ACTIVATED KINASE KINASE KINASE"/>
    <property type="match status" value="1"/>
</dbReference>
<feature type="compositionally biased region" description="Pro residues" evidence="1">
    <location>
        <begin position="158"/>
        <end position="170"/>
    </location>
</feature>
<proteinExistence type="predicted"/>
<feature type="region of interest" description="Disordered" evidence="1">
    <location>
        <begin position="308"/>
        <end position="340"/>
    </location>
</feature>
<dbReference type="Proteomes" id="UP000054498">
    <property type="component" value="Unassembled WGS sequence"/>
</dbReference>
<dbReference type="Gene3D" id="1.10.510.10">
    <property type="entry name" value="Transferase(Phosphotransferase) domain 1"/>
    <property type="match status" value="1"/>
</dbReference>
<dbReference type="STRING" id="145388.A0A0D2LBH4"/>